<dbReference type="InterPro" id="IPR036259">
    <property type="entry name" value="MFS_trans_sf"/>
</dbReference>
<dbReference type="GO" id="GO:0022857">
    <property type="term" value="F:transmembrane transporter activity"/>
    <property type="evidence" value="ECO:0007669"/>
    <property type="project" value="InterPro"/>
</dbReference>
<keyword evidence="5 8" id="KW-1133">Transmembrane helix</keyword>
<sequence>MPSINWKDIFSNRDRRQFPEVVIPLPDPRAPENLPAPEPNAEKKPDADDSSNTSIEKAPSQEKGVGAPPSYASSALEALRAQVENEVSVSGHDSVYDRKAKVINMAIQDIGMGRYQWELFILCGFGWVADNLWLQGVALTLTPIANEFGLSESWSRFATVALFVGLIVGASFWGIASDAIGRRPAFNTTLFLCGSFGLAAGGGPNFVGTCALYACIGLGVGGNLPVDAAVFLECLPPNSGNILSGLATWWSVGTLIASMLAWGYIPTYSCPDPASCTKANNWGWRYLVLTLGAITFAMFICRFFLFTLYESPKFLVSRGRQYEAVAAVQGIARKNRTKTWLTEEILNEIGGYPEENQKQALSYMETIKRSLERFSLQQVKPLFATKRLGVSTVLLWFCWTTIGMGYTLFNAFLPQYLGANSSTYVTYRNYAITAVCGIPGPLLSWALVDIPYFGRKGTLAVSTLITGVLLFCFTASKDPNVQLVCSALESFFQMMMYGVLYAFTPEVFPAPNRGTGSGIASCFNRIAGLMAPIIGIYASQNPSAPIYASGALLLASFVAICLIPIETRGKQIV</sequence>
<comment type="caution">
    <text evidence="10">The sequence shown here is derived from an EMBL/GenBank/DDBJ whole genome shotgun (WGS) entry which is preliminary data.</text>
</comment>
<accession>A0A3A2ZD90</accession>
<feature type="transmembrane region" description="Helical" evidence="8">
    <location>
        <begin position="429"/>
        <end position="447"/>
    </location>
</feature>
<dbReference type="Proteomes" id="UP000266188">
    <property type="component" value="Unassembled WGS sequence"/>
</dbReference>
<feature type="region of interest" description="Disordered" evidence="7">
    <location>
        <begin position="17"/>
        <end position="70"/>
    </location>
</feature>
<evidence type="ECO:0000256" key="4">
    <source>
        <dbReference type="ARBA" id="ARBA00022692"/>
    </source>
</evidence>
<evidence type="ECO:0000256" key="1">
    <source>
        <dbReference type="ARBA" id="ARBA00004141"/>
    </source>
</evidence>
<feature type="transmembrane region" description="Helical" evidence="8">
    <location>
        <begin position="459"/>
        <end position="476"/>
    </location>
</feature>
<protein>
    <submittedName>
        <fullName evidence="10">Sugar and other transporter</fullName>
    </submittedName>
</protein>
<dbReference type="SUPFAM" id="SSF103473">
    <property type="entry name" value="MFS general substrate transporter"/>
    <property type="match status" value="1"/>
</dbReference>
<organism evidence="10 11">
    <name type="scientific">Aspergillus sclerotialis</name>
    <dbReference type="NCBI Taxonomy" id="2070753"/>
    <lineage>
        <taxon>Eukaryota</taxon>
        <taxon>Fungi</taxon>
        <taxon>Dikarya</taxon>
        <taxon>Ascomycota</taxon>
        <taxon>Pezizomycotina</taxon>
        <taxon>Eurotiomycetes</taxon>
        <taxon>Eurotiomycetidae</taxon>
        <taxon>Eurotiales</taxon>
        <taxon>Aspergillaceae</taxon>
        <taxon>Aspergillus</taxon>
        <taxon>Aspergillus subgen. Polypaecilum</taxon>
    </lineage>
</organism>
<dbReference type="GO" id="GO:0016020">
    <property type="term" value="C:membrane"/>
    <property type="evidence" value="ECO:0007669"/>
    <property type="project" value="UniProtKB-SubCell"/>
</dbReference>
<name>A0A3A2ZD90_9EURO</name>
<feature type="transmembrane region" description="Helical" evidence="8">
    <location>
        <begin position="546"/>
        <end position="565"/>
    </location>
</feature>
<keyword evidence="4 8" id="KW-0812">Transmembrane</keyword>
<evidence type="ECO:0000256" key="7">
    <source>
        <dbReference type="SAM" id="MobiDB-lite"/>
    </source>
</evidence>
<keyword evidence="3" id="KW-0813">Transport</keyword>
<feature type="transmembrane region" description="Helical" evidence="8">
    <location>
        <begin position="388"/>
        <end position="409"/>
    </location>
</feature>
<keyword evidence="11" id="KW-1185">Reference proteome</keyword>
<feature type="transmembrane region" description="Helical" evidence="8">
    <location>
        <begin position="185"/>
        <end position="205"/>
    </location>
</feature>
<gene>
    <name evidence="10" type="ORF">PHISCL_06542</name>
</gene>
<dbReference type="Pfam" id="PF00083">
    <property type="entry name" value="Sugar_tr"/>
    <property type="match status" value="1"/>
</dbReference>
<evidence type="ECO:0000259" key="9">
    <source>
        <dbReference type="PROSITE" id="PS50850"/>
    </source>
</evidence>
<evidence type="ECO:0000256" key="6">
    <source>
        <dbReference type="ARBA" id="ARBA00023136"/>
    </source>
</evidence>
<keyword evidence="6 8" id="KW-0472">Membrane</keyword>
<reference evidence="11" key="1">
    <citation type="submission" date="2017-02" db="EMBL/GenBank/DDBJ databases">
        <authorList>
            <person name="Tafer H."/>
            <person name="Lopandic K."/>
        </authorList>
    </citation>
    <scope>NUCLEOTIDE SEQUENCE [LARGE SCALE GENOMIC DNA]</scope>
    <source>
        <strain evidence="11">CBS 366.77</strain>
    </source>
</reference>
<feature type="transmembrane region" description="Helical" evidence="8">
    <location>
        <begin position="285"/>
        <end position="309"/>
    </location>
</feature>
<feature type="transmembrane region" description="Helical" evidence="8">
    <location>
        <begin position="491"/>
        <end position="510"/>
    </location>
</feature>
<evidence type="ECO:0000256" key="8">
    <source>
        <dbReference type="SAM" id="Phobius"/>
    </source>
</evidence>
<dbReference type="PROSITE" id="PS50850">
    <property type="entry name" value="MFS"/>
    <property type="match status" value="1"/>
</dbReference>
<dbReference type="Gene3D" id="1.20.1250.20">
    <property type="entry name" value="MFS general substrate transporter like domains"/>
    <property type="match status" value="1"/>
</dbReference>
<evidence type="ECO:0000313" key="11">
    <source>
        <dbReference type="Proteomes" id="UP000266188"/>
    </source>
</evidence>
<dbReference type="AlphaFoldDB" id="A0A3A2ZD90"/>
<comment type="similarity">
    <text evidence="2">Belongs to the major facilitator superfamily.</text>
</comment>
<evidence type="ECO:0000256" key="3">
    <source>
        <dbReference type="ARBA" id="ARBA00022448"/>
    </source>
</evidence>
<feature type="domain" description="Major facilitator superfamily (MFS) profile" evidence="9">
    <location>
        <begin position="119"/>
        <end position="568"/>
    </location>
</feature>
<dbReference type="OrthoDB" id="4139357at2759"/>
<comment type="subcellular location">
    <subcellularLocation>
        <location evidence="1">Membrane</location>
        <topology evidence="1">Multi-pass membrane protein</topology>
    </subcellularLocation>
</comment>
<dbReference type="PANTHER" id="PTHR23511">
    <property type="entry name" value="SYNAPTIC VESICLE GLYCOPROTEIN 2"/>
    <property type="match status" value="1"/>
</dbReference>
<feature type="transmembrane region" description="Helical" evidence="8">
    <location>
        <begin position="247"/>
        <end position="265"/>
    </location>
</feature>
<feature type="transmembrane region" description="Helical" evidence="8">
    <location>
        <begin position="115"/>
        <end position="134"/>
    </location>
</feature>
<feature type="transmembrane region" description="Helical" evidence="8">
    <location>
        <begin position="154"/>
        <end position="173"/>
    </location>
</feature>
<evidence type="ECO:0000256" key="5">
    <source>
        <dbReference type="ARBA" id="ARBA00022989"/>
    </source>
</evidence>
<dbReference type="CDD" id="cd17316">
    <property type="entry name" value="MFS_SV2_like"/>
    <property type="match status" value="1"/>
</dbReference>
<evidence type="ECO:0000313" key="10">
    <source>
        <dbReference type="EMBL" id="RJE21108.1"/>
    </source>
</evidence>
<dbReference type="InterPro" id="IPR005828">
    <property type="entry name" value="MFS_sugar_transport-like"/>
</dbReference>
<dbReference type="EMBL" id="MVGC01000251">
    <property type="protein sequence ID" value="RJE21108.1"/>
    <property type="molecule type" value="Genomic_DNA"/>
</dbReference>
<dbReference type="PANTHER" id="PTHR23511:SF5">
    <property type="entry name" value="MAJOR FACILITATOR-TYPE TRANSPORTER HXNZ-RELATED"/>
    <property type="match status" value="1"/>
</dbReference>
<dbReference type="FunFam" id="1.20.1250.20:FF:000171">
    <property type="entry name" value="MFS general substrate transporter"/>
    <property type="match status" value="1"/>
</dbReference>
<dbReference type="STRING" id="2070753.A0A3A2ZD90"/>
<dbReference type="InterPro" id="IPR020846">
    <property type="entry name" value="MFS_dom"/>
</dbReference>
<proteinExistence type="inferred from homology"/>
<evidence type="ECO:0000256" key="2">
    <source>
        <dbReference type="ARBA" id="ARBA00008335"/>
    </source>
</evidence>